<dbReference type="AlphaFoldDB" id="A0A914S5B1"/>
<dbReference type="GO" id="GO:0016616">
    <property type="term" value="F:oxidoreductase activity, acting on the CH-OH group of donors, NAD or NADP as acceptor"/>
    <property type="evidence" value="ECO:0007669"/>
    <property type="project" value="InterPro"/>
</dbReference>
<sequence>MAFAGARFVTGLIDGLKGHKNVLCAYIASDAVKGLDYFSTPIELGVHVADNVEKYPSKTMDGLIM</sequence>
<dbReference type="WBParaSite" id="PEQ_0001351701-mRNA-1">
    <property type="protein sequence ID" value="PEQ_0001351701-mRNA-1"/>
    <property type="gene ID" value="PEQ_0001351701"/>
</dbReference>
<dbReference type="Proteomes" id="UP000887564">
    <property type="component" value="Unplaced"/>
</dbReference>
<accession>A0A914S5B1</accession>
<name>A0A914S5B1_PAREQ</name>
<proteinExistence type="predicted"/>
<protein>
    <submittedName>
        <fullName evidence="2">Uncharacterized protein</fullName>
    </submittedName>
</protein>
<dbReference type="Gene3D" id="3.90.110.10">
    <property type="entry name" value="Lactate dehydrogenase/glycoside hydrolase, family 4, C-terminal"/>
    <property type="match status" value="1"/>
</dbReference>
<reference evidence="2" key="1">
    <citation type="submission" date="2022-11" db="UniProtKB">
        <authorList>
            <consortium name="WormBaseParasite"/>
        </authorList>
    </citation>
    <scope>IDENTIFICATION</scope>
</reference>
<evidence type="ECO:0000313" key="1">
    <source>
        <dbReference type="Proteomes" id="UP000887564"/>
    </source>
</evidence>
<evidence type="ECO:0000313" key="2">
    <source>
        <dbReference type="WBParaSite" id="PEQ_0001351701-mRNA-1"/>
    </source>
</evidence>
<organism evidence="1 2">
    <name type="scientific">Parascaris equorum</name>
    <name type="common">Equine roundworm</name>
    <dbReference type="NCBI Taxonomy" id="6256"/>
    <lineage>
        <taxon>Eukaryota</taxon>
        <taxon>Metazoa</taxon>
        <taxon>Ecdysozoa</taxon>
        <taxon>Nematoda</taxon>
        <taxon>Chromadorea</taxon>
        <taxon>Rhabditida</taxon>
        <taxon>Spirurina</taxon>
        <taxon>Ascaridomorpha</taxon>
        <taxon>Ascaridoidea</taxon>
        <taxon>Ascarididae</taxon>
        <taxon>Parascaris</taxon>
    </lineage>
</organism>
<keyword evidence="1" id="KW-1185">Reference proteome</keyword>
<dbReference type="InterPro" id="IPR015955">
    <property type="entry name" value="Lactate_DH/Glyco_Ohase_4_C"/>
</dbReference>